<dbReference type="Proteomes" id="UP000288843">
    <property type="component" value="Unassembled WGS sequence"/>
</dbReference>
<feature type="domain" description="Transposase TnpC homeodomain" evidence="4">
    <location>
        <begin position="53"/>
        <end position="123"/>
    </location>
</feature>
<dbReference type="Pfam" id="PF03050">
    <property type="entry name" value="DDE_Tnp_IS66"/>
    <property type="match status" value="1"/>
</dbReference>
<name>A0A443VE27_RAOPL</name>
<evidence type="ECO:0000259" key="5">
    <source>
        <dbReference type="Pfam" id="PF13817"/>
    </source>
</evidence>
<organism evidence="6 7">
    <name type="scientific">Raoultella planticola</name>
    <name type="common">Klebsiella planticola</name>
    <dbReference type="NCBI Taxonomy" id="575"/>
    <lineage>
        <taxon>Bacteria</taxon>
        <taxon>Pseudomonadati</taxon>
        <taxon>Pseudomonadota</taxon>
        <taxon>Gammaproteobacteria</taxon>
        <taxon>Enterobacterales</taxon>
        <taxon>Enterobacteriaceae</taxon>
        <taxon>Klebsiella/Raoultella group</taxon>
        <taxon>Raoultella</taxon>
    </lineage>
</organism>
<dbReference type="InterPro" id="IPR024474">
    <property type="entry name" value="Znf_dom_IS66"/>
</dbReference>
<dbReference type="NCBIfam" id="NF033517">
    <property type="entry name" value="transpos_IS66"/>
    <property type="match status" value="1"/>
</dbReference>
<dbReference type="RefSeq" id="WP_060589128.1">
    <property type="nucleotide sequence ID" value="NZ_QKOX01000055.1"/>
</dbReference>
<dbReference type="Pfam" id="PF13007">
    <property type="entry name" value="LZ_Tnp_IS66"/>
    <property type="match status" value="1"/>
</dbReference>
<dbReference type="PANTHER" id="PTHR33678">
    <property type="entry name" value="BLL1576 PROTEIN"/>
    <property type="match status" value="1"/>
</dbReference>
<dbReference type="EMBL" id="QKOX01000055">
    <property type="protein sequence ID" value="RWT14401.1"/>
    <property type="molecule type" value="Genomic_DNA"/>
</dbReference>
<dbReference type="AlphaFoldDB" id="A0A443VE27"/>
<dbReference type="InterPro" id="IPR039552">
    <property type="entry name" value="IS66_C"/>
</dbReference>
<protein>
    <submittedName>
        <fullName evidence="6">IS66 family transposase</fullName>
    </submittedName>
</protein>
<comment type="caution">
    <text evidence="6">The sequence shown here is derived from an EMBL/GenBank/DDBJ whole genome shotgun (WGS) entry which is preliminary data.</text>
</comment>
<evidence type="ECO:0000313" key="6">
    <source>
        <dbReference type="EMBL" id="RWT14401.1"/>
    </source>
</evidence>
<reference evidence="6 7" key="1">
    <citation type="submission" date="2018-06" db="EMBL/GenBank/DDBJ databases">
        <title>Carbapenemase-producing Enterobacteriaceae present in wastewater treatment plant effluent and nearby surface waters in the US.</title>
        <authorList>
            <person name="Mathys D.A."/>
            <person name="Mollenkopf D.F."/>
            <person name="Feicht S.M."/>
            <person name="Adams R.J."/>
            <person name="Albers A.L."/>
            <person name="Stuever D.M."/>
            <person name="Daniels J.B."/>
            <person name="Wittum T.E."/>
        </authorList>
    </citation>
    <scope>NUCLEOTIDE SEQUENCE [LARGE SCALE GENOMIC DNA]</scope>
    <source>
        <strain evidence="6 7">GEO_47_Down_B</strain>
    </source>
</reference>
<accession>A0A443VE27</accession>
<dbReference type="Pfam" id="PF13005">
    <property type="entry name" value="zf-IS66"/>
    <property type="match status" value="1"/>
</dbReference>
<evidence type="ECO:0000259" key="2">
    <source>
        <dbReference type="Pfam" id="PF03050"/>
    </source>
</evidence>
<dbReference type="InterPro" id="IPR004291">
    <property type="entry name" value="Transposase_IS66_central"/>
</dbReference>
<feature type="domain" description="Transposase IS66 zinc-finger binding" evidence="3">
    <location>
        <begin position="131"/>
        <end position="175"/>
    </location>
</feature>
<feature type="compositionally biased region" description="Basic and acidic residues" evidence="1">
    <location>
        <begin position="90"/>
        <end position="100"/>
    </location>
</feature>
<feature type="region of interest" description="Disordered" evidence="1">
    <location>
        <begin position="84"/>
        <end position="122"/>
    </location>
</feature>
<dbReference type="PANTHER" id="PTHR33678:SF1">
    <property type="entry name" value="BLL1576 PROTEIN"/>
    <property type="match status" value="1"/>
</dbReference>
<dbReference type="Pfam" id="PF13817">
    <property type="entry name" value="DDE_Tnp_IS66_C"/>
    <property type="match status" value="1"/>
</dbReference>
<dbReference type="InterPro" id="IPR024463">
    <property type="entry name" value="Transposase_TnpC_homeodom"/>
</dbReference>
<sequence length="530" mass="60030">MSQDYLARIAALEDALRQKDSQLSLVAETESFLRSALARAEEKIENEEREIEHLRAQIEKLRRMLFGTRSEKLRRQVEEAEALLKQQEQQSDRYNGRDNDQQVPRQLRQSRHRRPLPDHLPREINRLEPAETCCPDCGSDMAYLSEVSAEQLELVSSALKVLRTVRVKKACTRCDCIVEASAPSRPIDRGIAGPGLLARVLTAKYCEHLPLYRQCEIFARQGVDLSRALLSNWVDACCRLMAPLDEALYRYVMDCRKLHTDDTPVPVLAPGRKKTKTGRIWTYVRDDRSAGSSDPPAAWFAFSPDRQGKHPQQHLRHYHGVLQADAFAGYDRLFSAERNGGPLTEAACWAHARRKIHDVYISTQTATAGEALKRIGELYAVEEEIRGLPATERLATRQSRSKPLLISLHDWLVEKSATLSKKSRLGEAFAYALNQWDALCYYCDDGLAEPDNNAAERALRAVCLGKKNFIFFGSDHSGERGALLYGLIGTCRLNGIDPETYLRHILSVLPEWPSNKVAELLPWNVELTNK</sequence>
<feature type="domain" description="Transposase IS66 central" evidence="2">
    <location>
        <begin position="189"/>
        <end position="479"/>
    </location>
</feature>
<proteinExistence type="predicted"/>
<evidence type="ECO:0000259" key="4">
    <source>
        <dbReference type="Pfam" id="PF13007"/>
    </source>
</evidence>
<evidence type="ECO:0000259" key="3">
    <source>
        <dbReference type="Pfam" id="PF13005"/>
    </source>
</evidence>
<evidence type="ECO:0000256" key="1">
    <source>
        <dbReference type="SAM" id="MobiDB-lite"/>
    </source>
</evidence>
<gene>
    <name evidence="6" type="ORF">DN603_29020</name>
</gene>
<dbReference type="InterPro" id="IPR052344">
    <property type="entry name" value="Transposase-related"/>
</dbReference>
<feature type="domain" description="Transposase IS66 C-terminal" evidence="5">
    <location>
        <begin position="487"/>
        <end position="523"/>
    </location>
</feature>
<evidence type="ECO:0000313" key="7">
    <source>
        <dbReference type="Proteomes" id="UP000288843"/>
    </source>
</evidence>